<accession>A0A2P2NU26</accession>
<reference evidence="1" key="1">
    <citation type="submission" date="2018-02" db="EMBL/GenBank/DDBJ databases">
        <title>Rhizophora mucronata_Transcriptome.</title>
        <authorList>
            <person name="Meera S.P."/>
            <person name="Sreeshan A."/>
            <person name="Augustine A."/>
        </authorList>
    </citation>
    <scope>NUCLEOTIDE SEQUENCE</scope>
    <source>
        <tissue evidence="1">Leaf</tissue>
    </source>
</reference>
<dbReference type="AlphaFoldDB" id="A0A2P2NU26"/>
<protein>
    <submittedName>
        <fullName evidence="1">Uncharacterized protein</fullName>
    </submittedName>
</protein>
<name>A0A2P2NU26_RHIMU</name>
<organism evidence="1">
    <name type="scientific">Rhizophora mucronata</name>
    <name type="common">Asiatic mangrove</name>
    <dbReference type="NCBI Taxonomy" id="61149"/>
    <lineage>
        <taxon>Eukaryota</taxon>
        <taxon>Viridiplantae</taxon>
        <taxon>Streptophyta</taxon>
        <taxon>Embryophyta</taxon>
        <taxon>Tracheophyta</taxon>
        <taxon>Spermatophyta</taxon>
        <taxon>Magnoliopsida</taxon>
        <taxon>eudicotyledons</taxon>
        <taxon>Gunneridae</taxon>
        <taxon>Pentapetalae</taxon>
        <taxon>rosids</taxon>
        <taxon>fabids</taxon>
        <taxon>Malpighiales</taxon>
        <taxon>Rhizophoraceae</taxon>
        <taxon>Rhizophora</taxon>
    </lineage>
</organism>
<evidence type="ECO:0000313" key="1">
    <source>
        <dbReference type="EMBL" id="MBX45985.1"/>
    </source>
</evidence>
<sequence>MADTFLEITAFQGDKVTLYQNFISNDSDCFPFHSLHLINSHSILTSLHMTVNLQPTSIVIVRSKV</sequence>
<proteinExistence type="predicted"/>
<dbReference type="EMBL" id="GGEC01065501">
    <property type="protein sequence ID" value="MBX45985.1"/>
    <property type="molecule type" value="Transcribed_RNA"/>
</dbReference>